<evidence type="ECO:0000256" key="1">
    <source>
        <dbReference type="SAM" id="SignalP"/>
    </source>
</evidence>
<comment type="caution">
    <text evidence="2">The sequence shown here is derived from an EMBL/GenBank/DDBJ whole genome shotgun (WGS) entry which is preliminary data.</text>
</comment>
<dbReference type="AlphaFoldDB" id="A0A2K0WKX4"/>
<dbReference type="EMBL" id="MTQA01000055">
    <property type="protein sequence ID" value="PNP82928.1"/>
    <property type="molecule type" value="Genomic_DNA"/>
</dbReference>
<sequence>MRIGALSLIALALGTGAVPVSENSVSELGKRCTWDDGHGPIDCSFFSIVFGANGNDRNHFVIKANNFEQQDYMPCKIFQYDSYDSYNSPLPWVLMLAPGNTCAVATPGAWWDGLHIKYASTFLNTPTDTRCGPVDNGWGRRCIISQRP</sequence>
<evidence type="ECO:0000313" key="3">
    <source>
        <dbReference type="Proteomes" id="UP000236664"/>
    </source>
</evidence>
<keyword evidence="3" id="KW-1185">Reference proteome</keyword>
<gene>
    <name evidence="2" type="ORF">FNYG_03806</name>
</gene>
<dbReference type="OrthoDB" id="4566586at2759"/>
<dbReference type="Proteomes" id="UP000236664">
    <property type="component" value="Unassembled WGS sequence"/>
</dbReference>
<feature type="signal peptide" evidence="1">
    <location>
        <begin position="1"/>
        <end position="17"/>
    </location>
</feature>
<reference evidence="2 3" key="1">
    <citation type="submission" date="2017-06" db="EMBL/GenBank/DDBJ databases">
        <title>Genome of Fusarium nygamai isolate CS10214.</title>
        <authorList>
            <person name="Gardiner D.M."/>
            <person name="Obanor F."/>
            <person name="Kazan K."/>
        </authorList>
    </citation>
    <scope>NUCLEOTIDE SEQUENCE [LARGE SCALE GENOMIC DNA]</scope>
    <source>
        <strain evidence="2 3">CS10214</strain>
    </source>
</reference>
<feature type="chain" id="PRO_5014438776" evidence="1">
    <location>
        <begin position="18"/>
        <end position="148"/>
    </location>
</feature>
<protein>
    <submittedName>
        <fullName evidence="2">Uncharacterized protein</fullName>
    </submittedName>
</protein>
<keyword evidence="1" id="KW-0732">Signal</keyword>
<proteinExistence type="predicted"/>
<organism evidence="2 3">
    <name type="scientific">Gibberella nygamai</name>
    <name type="common">Bean root rot disease fungus</name>
    <name type="synonym">Fusarium nygamai</name>
    <dbReference type="NCBI Taxonomy" id="42673"/>
    <lineage>
        <taxon>Eukaryota</taxon>
        <taxon>Fungi</taxon>
        <taxon>Dikarya</taxon>
        <taxon>Ascomycota</taxon>
        <taxon>Pezizomycotina</taxon>
        <taxon>Sordariomycetes</taxon>
        <taxon>Hypocreomycetidae</taxon>
        <taxon>Hypocreales</taxon>
        <taxon>Nectriaceae</taxon>
        <taxon>Fusarium</taxon>
        <taxon>Fusarium fujikuroi species complex</taxon>
    </lineage>
</organism>
<accession>A0A2K0WKX4</accession>
<name>A0A2K0WKX4_GIBNY</name>
<evidence type="ECO:0000313" key="2">
    <source>
        <dbReference type="EMBL" id="PNP82928.1"/>
    </source>
</evidence>